<feature type="region of interest" description="Disordered" evidence="1">
    <location>
        <begin position="54"/>
        <end position="79"/>
    </location>
</feature>
<name>A0ABX4JCD9_9HYPH</name>
<dbReference type="EMBL" id="NWSL01000002">
    <property type="protein sequence ID" value="PDS52896.1"/>
    <property type="molecule type" value="Genomic_DNA"/>
</dbReference>
<feature type="transmembrane region" description="Helical" evidence="2">
    <location>
        <begin position="21"/>
        <end position="44"/>
    </location>
</feature>
<proteinExistence type="predicted"/>
<dbReference type="Gene3D" id="1.20.1640.10">
    <property type="entry name" value="Multidrug efflux transporter AcrB transmembrane domain"/>
    <property type="match status" value="1"/>
</dbReference>
<sequence>MTCSGLDRVQYPFGRQHSLAMAIAVTGGLLMSMLLSLIVIPVIFTHVDDLNEPETADTEAHSSNDHTTITFKPELSKGGQGQRWLLWRALRQRRWAALQWQEGRNPADLSDNLFGRVPLPGTRPRDVFPPQAASAACASCRR</sequence>
<keyword evidence="2" id="KW-0472">Membrane</keyword>
<evidence type="ECO:0008006" key="5">
    <source>
        <dbReference type="Google" id="ProtNLM"/>
    </source>
</evidence>
<dbReference type="Proteomes" id="UP000219972">
    <property type="component" value="Unassembled WGS sequence"/>
</dbReference>
<organism evidence="3 4">
    <name type="scientific">Rhizobium anhuiense</name>
    <dbReference type="NCBI Taxonomy" id="1184720"/>
    <lineage>
        <taxon>Bacteria</taxon>
        <taxon>Pseudomonadati</taxon>
        <taxon>Pseudomonadota</taxon>
        <taxon>Alphaproteobacteria</taxon>
        <taxon>Hyphomicrobiales</taxon>
        <taxon>Rhizobiaceae</taxon>
        <taxon>Rhizobium/Agrobacterium group</taxon>
        <taxon>Rhizobium</taxon>
    </lineage>
</organism>
<keyword evidence="4" id="KW-1185">Reference proteome</keyword>
<keyword evidence="2" id="KW-0812">Transmembrane</keyword>
<gene>
    <name evidence="3" type="ORF">CO662_05070</name>
</gene>
<evidence type="ECO:0000313" key="4">
    <source>
        <dbReference type="Proteomes" id="UP000219972"/>
    </source>
</evidence>
<protein>
    <recommendedName>
        <fullName evidence="5">Efflux RND transporter permease subunit</fullName>
    </recommendedName>
</protein>
<evidence type="ECO:0000313" key="3">
    <source>
        <dbReference type="EMBL" id="PDS52896.1"/>
    </source>
</evidence>
<keyword evidence="2" id="KW-1133">Transmembrane helix</keyword>
<accession>A0ABX4JCD9</accession>
<reference evidence="3 4" key="1">
    <citation type="submission" date="2017-09" db="EMBL/GenBank/DDBJ databases">
        <title>Comparative genomics of rhizobia isolated from Phaseolus vulgaris in China.</title>
        <authorList>
            <person name="Tong W."/>
        </authorList>
    </citation>
    <scope>NUCLEOTIDE SEQUENCE [LARGE SCALE GENOMIC DNA]</scope>
    <source>
        <strain evidence="3 4">Y27</strain>
    </source>
</reference>
<evidence type="ECO:0000256" key="2">
    <source>
        <dbReference type="SAM" id="Phobius"/>
    </source>
</evidence>
<comment type="caution">
    <text evidence="3">The sequence shown here is derived from an EMBL/GenBank/DDBJ whole genome shotgun (WGS) entry which is preliminary data.</text>
</comment>
<evidence type="ECO:0000256" key="1">
    <source>
        <dbReference type="SAM" id="MobiDB-lite"/>
    </source>
</evidence>